<reference evidence="3" key="1">
    <citation type="journal article" date="2017" name="Nat. Commun.">
        <title>The asparagus genome sheds light on the origin and evolution of a young Y chromosome.</title>
        <authorList>
            <person name="Harkess A."/>
            <person name="Zhou J."/>
            <person name="Xu C."/>
            <person name="Bowers J.E."/>
            <person name="Van der Hulst R."/>
            <person name="Ayyampalayam S."/>
            <person name="Mercati F."/>
            <person name="Riccardi P."/>
            <person name="McKain M.R."/>
            <person name="Kakrana A."/>
            <person name="Tang H."/>
            <person name="Ray J."/>
            <person name="Groenendijk J."/>
            <person name="Arikit S."/>
            <person name="Mathioni S.M."/>
            <person name="Nakano M."/>
            <person name="Shan H."/>
            <person name="Telgmann-Rauber A."/>
            <person name="Kanno A."/>
            <person name="Yue Z."/>
            <person name="Chen H."/>
            <person name="Li W."/>
            <person name="Chen Y."/>
            <person name="Xu X."/>
            <person name="Zhang Y."/>
            <person name="Luo S."/>
            <person name="Chen H."/>
            <person name="Gao J."/>
            <person name="Mao Z."/>
            <person name="Pires J.C."/>
            <person name="Luo M."/>
            <person name="Kudrna D."/>
            <person name="Wing R.A."/>
            <person name="Meyers B.C."/>
            <person name="Yi K."/>
            <person name="Kong H."/>
            <person name="Lavrijsen P."/>
            <person name="Sunseri F."/>
            <person name="Falavigna A."/>
            <person name="Ye Y."/>
            <person name="Leebens-Mack J.H."/>
            <person name="Chen G."/>
        </authorList>
    </citation>
    <scope>NUCLEOTIDE SEQUENCE [LARGE SCALE GENOMIC DNA]</scope>
    <source>
        <strain evidence="3">cv. DH0086</strain>
    </source>
</reference>
<gene>
    <name evidence="2" type="ORF">A4U43_C10F12590</name>
</gene>
<dbReference type="Gramene" id="ONK56759">
    <property type="protein sequence ID" value="ONK56759"/>
    <property type="gene ID" value="A4U43_C10F12590"/>
</dbReference>
<protein>
    <submittedName>
        <fullName evidence="2">Uncharacterized protein</fullName>
    </submittedName>
</protein>
<dbReference type="Proteomes" id="UP000243459">
    <property type="component" value="Chromosome 10"/>
</dbReference>
<evidence type="ECO:0000256" key="1">
    <source>
        <dbReference type="SAM" id="MobiDB-lite"/>
    </source>
</evidence>
<evidence type="ECO:0000313" key="3">
    <source>
        <dbReference type="Proteomes" id="UP000243459"/>
    </source>
</evidence>
<accession>A0A5P1E2S8</accession>
<dbReference type="AlphaFoldDB" id="A0A5P1E2S8"/>
<proteinExistence type="predicted"/>
<organism evidence="2 3">
    <name type="scientific">Asparagus officinalis</name>
    <name type="common">Garden asparagus</name>
    <dbReference type="NCBI Taxonomy" id="4686"/>
    <lineage>
        <taxon>Eukaryota</taxon>
        <taxon>Viridiplantae</taxon>
        <taxon>Streptophyta</taxon>
        <taxon>Embryophyta</taxon>
        <taxon>Tracheophyta</taxon>
        <taxon>Spermatophyta</taxon>
        <taxon>Magnoliopsida</taxon>
        <taxon>Liliopsida</taxon>
        <taxon>Asparagales</taxon>
        <taxon>Asparagaceae</taxon>
        <taxon>Asparagoideae</taxon>
        <taxon>Asparagus</taxon>
    </lineage>
</organism>
<evidence type="ECO:0000313" key="2">
    <source>
        <dbReference type="EMBL" id="ONK56759.1"/>
    </source>
</evidence>
<dbReference type="EMBL" id="CM007390">
    <property type="protein sequence ID" value="ONK56759.1"/>
    <property type="molecule type" value="Genomic_DNA"/>
</dbReference>
<keyword evidence="3" id="KW-1185">Reference proteome</keyword>
<name>A0A5P1E2S8_ASPOF</name>
<feature type="region of interest" description="Disordered" evidence="1">
    <location>
        <begin position="1"/>
        <end position="26"/>
    </location>
</feature>
<sequence>MAPKTAVDQSKRKGKKVAGSSHEPTALPTFSVVYPSIPLPQRSDLGADSTQAVATHPHYSALESIPLFGERGSKEVDLLSEPLVSTFRRMITDASLESINREPIVKHAKLVLASDGA</sequence>